<sequence length="325" mass="37108">MTARMAKLDRAIKLVHLLCESAEGLTLDEMADRLEVNRRTVERLRNVIMLHFDLEDVVDGRSKRFRIRDSLRRVYARPTAEEIAALQAECEARSREGGSQAVLLTSLLSKIKGWLDQREKSRLEPDLDALARLQRSRVTAGPAVGSCDAAMSLIQQAIMVGVAVEFDYTPEGASEPKWRRVVPYGLIHGPVTYLIGKMPSRERDPVHYRLDRMSNLKLGNEPHPVPDDWDLDAWLAQSFGIWREDDYEIVLRVLPSAVLRAKAWRFHPSQTFEDDGNELLVRFRAGGLREVAEHLFTWGGDVRIEAPEELRKVMRERVMLAWAST</sequence>
<dbReference type="AlphaFoldDB" id="A0A7W7AEY8"/>
<dbReference type="InterPro" id="IPR026881">
    <property type="entry name" value="WYL_dom"/>
</dbReference>
<evidence type="ECO:0000259" key="2">
    <source>
        <dbReference type="Pfam" id="PF25583"/>
    </source>
</evidence>
<dbReference type="EMBL" id="JACHOA010000012">
    <property type="protein sequence ID" value="MBB4615773.1"/>
    <property type="molecule type" value="Genomic_DNA"/>
</dbReference>
<dbReference type="PANTHER" id="PTHR34580">
    <property type="match status" value="1"/>
</dbReference>
<keyword evidence="3" id="KW-0238">DNA-binding</keyword>
<comment type="caution">
    <text evidence="3">The sequence shown here is derived from an EMBL/GenBank/DDBJ whole genome shotgun (WGS) entry which is preliminary data.</text>
</comment>
<dbReference type="InterPro" id="IPR057727">
    <property type="entry name" value="WCX_dom"/>
</dbReference>
<dbReference type="Pfam" id="PF25583">
    <property type="entry name" value="WCX"/>
    <property type="match status" value="1"/>
</dbReference>
<name>A0A7W7AEY8_9SPHN</name>
<evidence type="ECO:0000313" key="4">
    <source>
        <dbReference type="Proteomes" id="UP000538566"/>
    </source>
</evidence>
<evidence type="ECO:0000313" key="3">
    <source>
        <dbReference type="EMBL" id="MBB4615773.1"/>
    </source>
</evidence>
<accession>A0A7W7AEY8</accession>
<dbReference type="GO" id="GO:0003677">
    <property type="term" value="F:DNA binding"/>
    <property type="evidence" value="ECO:0007669"/>
    <property type="project" value="UniProtKB-KW"/>
</dbReference>
<reference evidence="3 4" key="1">
    <citation type="submission" date="2020-08" db="EMBL/GenBank/DDBJ databases">
        <title>Genomic Encyclopedia of Type Strains, Phase IV (KMG-IV): sequencing the most valuable type-strain genomes for metagenomic binning, comparative biology and taxonomic classification.</title>
        <authorList>
            <person name="Goeker M."/>
        </authorList>
    </citation>
    <scope>NUCLEOTIDE SEQUENCE [LARGE SCALE GENOMIC DNA]</scope>
    <source>
        <strain evidence="3 4">DSM 17507</strain>
    </source>
</reference>
<feature type="domain" description="WYL" evidence="1">
    <location>
        <begin position="151"/>
        <end position="217"/>
    </location>
</feature>
<organism evidence="3 4">
    <name type="scientific">Novosphingobium taihuense</name>
    <dbReference type="NCBI Taxonomy" id="260085"/>
    <lineage>
        <taxon>Bacteria</taxon>
        <taxon>Pseudomonadati</taxon>
        <taxon>Pseudomonadota</taxon>
        <taxon>Alphaproteobacteria</taxon>
        <taxon>Sphingomonadales</taxon>
        <taxon>Sphingomonadaceae</taxon>
        <taxon>Novosphingobium</taxon>
    </lineage>
</organism>
<proteinExistence type="predicted"/>
<dbReference type="PANTHER" id="PTHR34580:SF1">
    <property type="entry name" value="PROTEIN PAFC"/>
    <property type="match status" value="1"/>
</dbReference>
<gene>
    <name evidence="3" type="ORF">GGR37_004077</name>
</gene>
<protein>
    <submittedName>
        <fullName evidence="3">Putative DNA-binding transcriptional regulator YafY</fullName>
    </submittedName>
</protein>
<dbReference type="PROSITE" id="PS52050">
    <property type="entry name" value="WYL"/>
    <property type="match status" value="1"/>
</dbReference>
<dbReference type="OrthoDB" id="7626446at2"/>
<feature type="domain" description="WCX" evidence="2">
    <location>
        <begin position="246"/>
        <end position="318"/>
    </location>
</feature>
<evidence type="ECO:0000259" key="1">
    <source>
        <dbReference type="Pfam" id="PF13280"/>
    </source>
</evidence>
<dbReference type="RefSeq" id="WP_144907925.1">
    <property type="nucleotide sequence ID" value="NZ_JACHOA010000012.1"/>
</dbReference>
<keyword evidence="4" id="KW-1185">Reference proteome</keyword>
<dbReference type="InterPro" id="IPR051534">
    <property type="entry name" value="CBASS_pafABC_assoc_protein"/>
</dbReference>
<dbReference type="Proteomes" id="UP000538566">
    <property type="component" value="Unassembled WGS sequence"/>
</dbReference>
<dbReference type="Pfam" id="PF13280">
    <property type="entry name" value="WYL"/>
    <property type="match status" value="1"/>
</dbReference>